<dbReference type="Proteomes" id="UP001470230">
    <property type="component" value="Unassembled WGS sequence"/>
</dbReference>
<comment type="caution">
    <text evidence="8">The sequence shown here is derived from an EMBL/GenBank/DDBJ whole genome shotgun (WGS) entry which is preliminary data.</text>
</comment>
<dbReference type="EMBL" id="JAPFFF010000475">
    <property type="protein sequence ID" value="KAK8834186.1"/>
    <property type="molecule type" value="Genomic_DNA"/>
</dbReference>
<feature type="region of interest" description="Disordered" evidence="6">
    <location>
        <begin position="52"/>
        <end position="72"/>
    </location>
</feature>
<evidence type="ECO:0000256" key="6">
    <source>
        <dbReference type="SAM" id="MobiDB-lite"/>
    </source>
</evidence>
<gene>
    <name evidence="7" type="ORF">M9Y10_032967</name>
    <name evidence="8" type="ORF">M9Y10_043999</name>
</gene>
<name>A0ABR2K1W4_9EUKA</name>
<accession>A0ABR2K1W4</accession>
<evidence type="ECO:0000256" key="3">
    <source>
        <dbReference type="ARBA" id="ARBA00022781"/>
    </source>
</evidence>
<protein>
    <recommendedName>
        <fullName evidence="5">V-type proton ATPase subunit G</fullName>
    </recommendedName>
</protein>
<keyword evidence="4 5" id="KW-0406">Ion transport</keyword>
<dbReference type="Pfam" id="PF03179">
    <property type="entry name" value="V-ATPase_G"/>
    <property type="match status" value="1"/>
</dbReference>
<comment type="similarity">
    <text evidence="1 5">Belongs to the V-ATPase G subunit family.</text>
</comment>
<dbReference type="Gene3D" id="1.20.5.2950">
    <property type="match status" value="1"/>
</dbReference>
<keyword evidence="9" id="KW-1185">Reference proteome</keyword>
<keyword evidence="2 5" id="KW-0813">Transport</keyword>
<organism evidence="8 9">
    <name type="scientific">Tritrichomonas musculus</name>
    <dbReference type="NCBI Taxonomy" id="1915356"/>
    <lineage>
        <taxon>Eukaryota</taxon>
        <taxon>Metamonada</taxon>
        <taxon>Parabasalia</taxon>
        <taxon>Tritrichomonadida</taxon>
        <taxon>Tritrichomonadidae</taxon>
        <taxon>Tritrichomonas</taxon>
    </lineage>
</organism>
<comment type="subunit">
    <text evidence="5">V-ATPase is a heteromultimeric enzyme made up of two complexes: the ATP-hydrolytic V1 complex and the proton translocation V0 complex.</text>
</comment>
<dbReference type="InterPro" id="IPR005124">
    <property type="entry name" value="V-ATPase_G"/>
</dbReference>
<reference evidence="8 9" key="1">
    <citation type="submission" date="2024-04" db="EMBL/GenBank/DDBJ databases">
        <title>Tritrichomonas musculus Genome.</title>
        <authorList>
            <person name="Alves-Ferreira E."/>
            <person name="Grigg M."/>
            <person name="Lorenzi H."/>
            <person name="Galac M."/>
        </authorList>
    </citation>
    <scope>NUCLEOTIDE SEQUENCE [LARGE SCALE GENOMIC DNA]</scope>
    <source>
        <strain evidence="8 9">EAF2021</strain>
    </source>
</reference>
<evidence type="ECO:0000256" key="1">
    <source>
        <dbReference type="ARBA" id="ARBA00010066"/>
    </source>
</evidence>
<evidence type="ECO:0000256" key="4">
    <source>
        <dbReference type="ARBA" id="ARBA00023065"/>
    </source>
</evidence>
<keyword evidence="3 5" id="KW-0375">Hydrogen ion transport</keyword>
<dbReference type="EMBL" id="JAPFFF010000008">
    <property type="protein sequence ID" value="KAK8884878.1"/>
    <property type="molecule type" value="Genomic_DNA"/>
</dbReference>
<evidence type="ECO:0000313" key="7">
    <source>
        <dbReference type="EMBL" id="KAK8834186.1"/>
    </source>
</evidence>
<proteinExistence type="inferred from homology"/>
<evidence type="ECO:0000313" key="8">
    <source>
        <dbReference type="EMBL" id="KAK8884878.1"/>
    </source>
</evidence>
<evidence type="ECO:0000313" key="9">
    <source>
        <dbReference type="Proteomes" id="UP001470230"/>
    </source>
</evidence>
<evidence type="ECO:0000256" key="2">
    <source>
        <dbReference type="ARBA" id="ARBA00022448"/>
    </source>
</evidence>
<dbReference type="NCBIfam" id="TIGR01147">
    <property type="entry name" value="V_ATP_synt_G"/>
    <property type="match status" value="1"/>
</dbReference>
<dbReference type="PANTHER" id="PTHR12713:SF11">
    <property type="entry name" value="V-TYPE PROTON ATPASE SUBUNIT G"/>
    <property type="match status" value="1"/>
</dbReference>
<sequence length="106" mass="12610">MDKNIQQLLEAEREAQEMINKARHERDEKLRDASKQANLEIKKYRQEKEDKLKSIERQNEKEVSKKSREIEKKTEKEIQEFKDGLPEKLDKVADLLVKTVLNVGFD</sequence>
<dbReference type="PANTHER" id="PTHR12713">
    <property type="entry name" value="VACUOLAR ATP SYNTHASE SUBUNIT G"/>
    <property type="match status" value="1"/>
</dbReference>
<evidence type="ECO:0000256" key="5">
    <source>
        <dbReference type="RuleBase" id="RU364019"/>
    </source>
</evidence>
<comment type="function">
    <text evidence="5">Subunit of the V1 complex of vacuolar(H+)-ATPase (V-ATPase), a multisubunit enzyme composed of a peripheral complex (V1) that hydrolyzes ATP and a membrane integral complex (V0) that translocates protons. V-ATPase is responsible for acidifying and maintaining the pH of intracellular compartments and in some cell types, is targeted to the plasma membrane, where it is responsible for acidifying the extracellular environment.</text>
</comment>